<proteinExistence type="predicted"/>
<dbReference type="CDD" id="cd17470">
    <property type="entry name" value="T3SS_Flik_C"/>
    <property type="match status" value="1"/>
</dbReference>
<dbReference type="OrthoDB" id="1708370at2"/>
<keyword evidence="3" id="KW-1185">Reference proteome</keyword>
<keyword evidence="2" id="KW-0966">Cell projection</keyword>
<evidence type="ECO:0000313" key="3">
    <source>
        <dbReference type="Proteomes" id="UP000294567"/>
    </source>
</evidence>
<name>A0A4R3KXL7_9FIRM</name>
<keyword evidence="2" id="KW-0969">Cilium</keyword>
<gene>
    <name evidence="2" type="ORF">EDD65_105132</name>
</gene>
<dbReference type="Gene3D" id="3.30.750.140">
    <property type="match status" value="1"/>
</dbReference>
<sequence>MLNVNSILEDIKTSNGNFSAIKSAKKNQENFAKKFEKYIKEQNEIGNINKQYKGSSKKTKFKNGITKKHIQDELPTDKRNKNKGEEVKDELLVLISSLLKLIEELDDLEIKNISSEFDLLKFQNINFQDVKNIKIEHLLDNLLLEDLTLNEVIELIENIEALLPKIKNNTEEKLIIESIYDTLEEILSKFKDAIKKDDFANLDRQIFTRRDLEDNNIKNNNDIKNSNSNKNIEELEDIDDLMIGSTMEDYFDIQEDKIRSTELLKKEFVSEDEAVIADEMLIVNEQEVVGEQPEFNNEFKNDYNNLIFGIINEKFDSENIESNEQKLQQVDYKDIFKQIVDKVKVNLENSKQEVKIKLKPEILGDLLLKMEMEKGSILAKIMVDNYKTKDIIEANLYQLKEDMRENGLEIKAFEVFVGTNEDFKRESDLDFNSNKKQNKSSTKLKIKNKELIEKETYLQNTLPIINEKGSINLLA</sequence>
<evidence type="ECO:0000313" key="2">
    <source>
        <dbReference type="EMBL" id="TCS89658.1"/>
    </source>
</evidence>
<dbReference type="AlphaFoldDB" id="A0A4R3KXL7"/>
<feature type="domain" description="Flagellar hook-length control protein-like C-terminal" evidence="1">
    <location>
        <begin position="342"/>
        <end position="421"/>
    </location>
</feature>
<dbReference type="Pfam" id="PF02120">
    <property type="entry name" value="Flg_hook"/>
    <property type="match status" value="1"/>
</dbReference>
<dbReference type="Proteomes" id="UP000294567">
    <property type="component" value="Unassembled WGS sequence"/>
</dbReference>
<accession>A0A4R3KXL7</accession>
<dbReference type="EMBL" id="SMAE01000005">
    <property type="protein sequence ID" value="TCS89658.1"/>
    <property type="molecule type" value="Genomic_DNA"/>
</dbReference>
<dbReference type="RefSeq" id="WP_158279999.1">
    <property type="nucleotide sequence ID" value="NZ_CP068564.1"/>
</dbReference>
<dbReference type="InterPro" id="IPR038610">
    <property type="entry name" value="FliK-like_C_sf"/>
</dbReference>
<dbReference type="InterPro" id="IPR021136">
    <property type="entry name" value="Flagellar_hook_control-like_C"/>
</dbReference>
<keyword evidence="2" id="KW-0282">Flagellum</keyword>
<organism evidence="2 3">
    <name type="scientific">Keratinibaculum paraultunense</name>
    <dbReference type="NCBI Taxonomy" id="1278232"/>
    <lineage>
        <taxon>Bacteria</taxon>
        <taxon>Bacillati</taxon>
        <taxon>Bacillota</taxon>
        <taxon>Tissierellia</taxon>
        <taxon>Tissierellales</taxon>
        <taxon>Tepidimicrobiaceae</taxon>
        <taxon>Keratinibaculum</taxon>
    </lineage>
</organism>
<comment type="caution">
    <text evidence="2">The sequence shown here is derived from an EMBL/GenBank/DDBJ whole genome shotgun (WGS) entry which is preliminary data.</text>
</comment>
<protein>
    <submittedName>
        <fullName evidence="2">Flagellar hook-length control protein FliK</fullName>
    </submittedName>
</protein>
<evidence type="ECO:0000259" key="1">
    <source>
        <dbReference type="Pfam" id="PF02120"/>
    </source>
</evidence>
<reference evidence="2 3" key="1">
    <citation type="submission" date="2019-03" db="EMBL/GenBank/DDBJ databases">
        <title>Genomic Encyclopedia of Type Strains, Phase IV (KMG-IV): sequencing the most valuable type-strain genomes for metagenomic binning, comparative biology and taxonomic classification.</title>
        <authorList>
            <person name="Goeker M."/>
        </authorList>
    </citation>
    <scope>NUCLEOTIDE SEQUENCE [LARGE SCALE GENOMIC DNA]</scope>
    <source>
        <strain evidence="2 3">DSM 26752</strain>
    </source>
</reference>